<evidence type="ECO:0000256" key="2">
    <source>
        <dbReference type="ARBA" id="ARBA00023315"/>
    </source>
</evidence>
<dbReference type="AlphaFoldDB" id="A0A1C7DU01"/>
<dbReference type="Pfam" id="PF00583">
    <property type="entry name" value="Acetyltransf_1"/>
    <property type="match status" value="1"/>
</dbReference>
<reference evidence="5" key="2">
    <citation type="submission" date="2016-10" db="EMBL/GenBank/DDBJ databases">
        <authorList>
            <person name="See-Too W.S."/>
        </authorList>
    </citation>
    <scope>NUCLEOTIDE SEQUENCE [LARGE SCALE GENOMIC DNA]</scope>
    <source>
        <strain evidence="5">DSM 24743</strain>
    </source>
</reference>
<keyword evidence="2" id="KW-0012">Acyltransferase</keyword>
<dbReference type="PROSITE" id="PS51186">
    <property type="entry name" value="GNAT"/>
    <property type="match status" value="1"/>
</dbReference>
<dbReference type="CDD" id="cd04301">
    <property type="entry name" value="NAT_SF"/>
    <property type="match status" value="1"/>
</dbReference>
<keyword evidence="1 4" id="KW-0808">Transferase</keyword>
<dbReference type="PANTHER" id="PTHR43877:SF2">
    <property type="entry name" value="AMINOALKYLPHOSPHONATE N-ACETYLTRANSFERASE-RELATED"/>
    <property type="match status" value="1"/>
</dbReference>
<protein>
    <submittedName>
        <fullName evidence="4">GNAT family N-acetyltransferase</fullName>
    </submittedName>
</protein>
<evidence type="ECO:0000313" key="4">
    <source>
        <dbReference type="EMBL" id="ANU14887.1"/>
    </source>
</evidence>
<dbReference type="Proteomes" id="UP000092687">
    <property type="component" value="Chromosome"/>
</dbReference>
<gene>
    <name evidence="4" type="ORF">BBI08_13945</name>
</gene>
<dbReference type="SUPFAM" id="SSF55729">
    <property type="entry name" value="Acyl-CoA N-acyltransferases (Nat)"/>
    <property type="match status" value="1"/>
</dbReference>
<dbReference type="InterPro" id="IPR050832">
    <property type="entry name" value="Bact_Acetyltransf"/>
</dbReference>
<evidence type="ECO:0000256" key="1">
    <source>
        <dbReference type="ARBA" id="ARBA00022679"/>
    </source>
</evidence>
<organism evidence="4 5">
    <name type="scientific">Planococcus halocryophilus</name>
    <dbReference type="NCBI Taxonomy" id="1215089"/>
    <lineage>
        <taxon>Bacteria</taxon>
        <taxon>Bacillati</taxon>
        <taxon>Bacillota</taxon>
        <taxon>Bacilli</taxon>
        <taxon>Bacillales</taxon>
        <taxon>Caryophanaceae</taxon>
        <taxon>Planococcus</taxon>
    </lineage>
</organism>
<dbReference type="Gene3D" id="3.40.630.30">
    <property type="match status" value="1"/>
</dbReference>
<evidence type="ECO:0000259" key="3">
    <source>
        <dbReference type="PROSITE" id="PS51186"/>
    </source>
</evidence>
<dbReference type="STRING" id="1215089.BBI08_13945"/>
<dbReference type="InterPro" id="IPR000182">
    <property type="entry name" value="GNAT_dom"/>
</dbReference>
<dbReference type="OrthoDB" id="9787920at2"/>
<dbReference type="InterPro" id="IPR016181">
    <property type="entry name" value="Acyl_CoA_acyltransferase"/>
</dbReference>
<feature type="domain" description="N-acetyltransferase" evidence="3">
    <location>
        <begin position="1"/>
        <end position="140"/>
    </location>
</feature>
<evidence type="ECO:0000313" key="5">
    <source>
        <dbReference type="Proteomes" id="UP000092687"/>
    </source>
</evidence>
<dbReference type="PANTHER" id="PTHR43877">
    <property type="entry name" value="AMINOALKYLPHOSPHONATE N-ACETYLTRANSFERASE-RELATED-RELATED"/>
    <property type="match status" value="1"/>
</dbReference>
<sequence length="147" mass="17275">MEIIQQNASEDREFIRKKVIEHNMANLAAEVESPIEQMNFIVRNEEGEVVGGLTTTSFWKSLHIDFLWVEPSIRGQRVAEKLMAQVEVYARSKKYRVMIVDTFSFQAPEFYKKQGFAEFGRVNDHPEGHSHHYFEKWLVDPTEIKKQ</sequence>
<dbReference type="KEGG" id="phc:BBI08_13945"/>
<dbReference type="GO" id="GO:0016747">
    <property type="term" value="F:acyltransferase activity, transferring groups other than amino-acyl groups"/>
    <property type="evidence" value="ECO:0007669"/>
    <property type="project" value="InterPro"/>
</dbReference>
<dbReference type="EMBL" id="CP016537">
    <property type="protein sequence ID" value="ANU14887.1"/>
    <property type="molecule type" value="Genomic_DNA"/>
</dbReference>
<reference evidence="5" key="1">
    <citation type="submission" date="2016-07" db="EMBL/GenBank/DDBJ databases">
        <authorList>
            <person name="See-Too W.S."/>
        </authorList>
    </citation>
    <scope>NUCLEOTIDE SEQUENCE [LARGE SCALE GENOMIC DNA]</scope>
    <source>
        <strain evidence="5">DSM 24743</strain>
    </source>
</reference>
<proteinExistence type="predicted"/>
<keyword evidence="5" id="KW-1185">Reference proteome</keyword>
<dbReference type="RefSeq" id="WP_008496292.1">
    <property type="nucleotide sequence ID" value="NZ_CP016537.2"/>
</dbReference>
<accession>A0A1C7DU01</accession>
<name>A0A1C7DU01_9BACL</name>